<feature type="region of interest" description="Disordered" evidence="1">
    <location>
        <begin position="175"/>
        <end position="197"/>
    </location>
</feature>
<accession>A0AAD6RXP1</accession>
<evidence type="ECO:0000256" key="1">
    <source>
        <dbReference type="SAM" id="MobiDB-lite"/>
    </source>
</evidence>
<dbReference type="AlphaFoldDB" id="A0AAD6RXP1"/>
<comment type="caution">
    <text evidence="2">The sequence shown here is derived from an EMBL/GenBank/DDBJ whole genome shotgun (WGS) entry which is preliminary data.</text>
</comment>
<evidence type="ECO:0000313" key="3">
    <source>
        <dbReference type="Proteomes" id="UP001218188"/>
    </source>
</evidence>
<protein>
    <submittedName>
        <fullName evidence="2">Uncharacterized protein</fullName>
    </submittedName>
</protein>
<dbReference type="Proteomes" id="UP001218188">
    <property type="component" value="Unassembled WGS sequence"/>
</dbReference>
<keyword evidence="3" id="KW-1185">Reference proteome</keyword>
<organism evidence="2 3">
    <name type="scientific">Mycena alexandri</name>
    <dbReference type="NCBI Taxonomy" id="1745969"/>
    <lineage>
        <taxon>Eukaryota</taxon>
        <taxon>Fungi</taxon>
        <taxon>Dikarya</taxon>
        <taxon>Basidiomycota</taxon>
        <taxon>Agaricomycotina</taxon>
        <taxon>Agaricomycetes</taxon>
        <taxon>Agaricomycetidae</taxon>
        <taxon>Agaricales</taxon>
        <taxon>Marasmiineae</taxon>
        <taxon>Mycenaceae</taxon>
        <taxon>Mycena</taxon>
    </lineage>
</organism>
<gene>
    <name evidence="2" type="ORF">C8F04DRAFT_1201497</name>
</gene>
<sequence length="197" mass="21985">MPDAVDALTLWPTKNTLPPTVFALCIVAGEHSNLYDLHITRRIQEPVDVVCISHLVDEHKPCFEVHRIFFTSLNTDIGIGARLVDPAAWNGVLTVTTVHREHGTIVLRATYLAETIALRIDVRNRNVLKHVDSLNIKVNNEVGGQIAEQTMANVYKVSFRNASVSGATYVEEEDRQCERRKKAVMGRSSGALDSQKR</sequence>
<reference evidence="2" key="1">
    <citation type="submission" date="2023-03" db="EMBL/GenBank/DDBJ databases">
        <title>Massive genome expansion in bonnet fungi (Mycena s.s.) driven by repeated elements and novel gene families across ecological guilds.</title>
        <authorList>
            <consortium name="Lawrence Berkeley National Laboratory"/>
            <person name="Harder C.B."/>
            <person name="Miyauchi S."/>
            <person name="Viragh M."/>
            <person name="Kuo A."/>
            <person name="Thoen E."/>
            <person name="Andreopoulos B."/>
            <person name="Lu D."/>
            <person name="Skrede I."/>
            <person name="Drula E."/>
            <person name="Henrissat B."/>
            <person name="Morin E."/>
            <person name="Kohler A."/>
            <person name="Barry K."/>
            <person name="LaButti K."/>
            <person name="Morin E."/>
            <person name="Salamov A."/>
            <person name="Lipzen A."/>
            <person name="Mereny Z."/>
            <person name="Hegedus B."/>
            <person name="Baldrian P."/>
            <person name="Stursova M."/>
            <person name="Weitz H."/>
            <person name="Taylor A."/>
            <person name="Grigoriev I.V."/>
            <person name="Nagy L.G."/>
            <person name="Martin F."/>
            <person name="Kauserud H."/>
        </authorList>
    </citation>
    <scope>NUCLEOTIDE SEQUENCE</scope>
    <source>
        <strain evidence="2">CBHHK200</strain>
    </source>
</reference>
<proteinExistence type="predicted"/>
<dbReference type="EMBL" id="JARJCM010000462">
    <property type="protein sequence ID" value="KAJ7016788.1"/>
    <property type="molecule type" value="Genomic_DNA"/>
</dbReference>
<name>A0AAD6RXP1_9AGAR</name>
<evidence type="ECO:0000313" key="2">
    <source>
        <dbReference type="EMBL" id="KAJ7016788.1"/>
    </source>
</evidence>